<dbReference type="STRING" id="1759059.ATE48_05105"/>
<keyword evidence="1" id="KW-0732">Signal</keyword>
<keyword evidence="3" id="KW-1185">Reference proteome</keyword>
<dbReference type="PROSITE" id="PS51257">
    <property type="entry name" value="PROKAR_LIPOPROTEIN"/>
    <property type="match status" value="1"/>
</dbReference>
<gene>
    <name evidence="2" type="ORF">ATE48_05105</name>
</gene>
<organism evidence="2 3">
    <name type="scientific">Candidatus Viadribacter manganicus</name>
    <dbReference type="NCBI Taxonomy" id="1759059"/>
    <lineage>
        <taxon>Bacteria</taxon>
        <taxon>Pseudomonadati</taxon>
        <taxon>Pseudomonadota</taxon>
        <taxon>Alphaproteobacteria</taxon>
        <taxon>Hyphomonadales</taxon>
        <taxon>Hyphomonadaceae</taxon>
        <taxon>Candidatus Viadribacter</taxon>
    </lineage>
</organism>
<proteinExistence type="predicted"/>
<dbReference type="Proteomes" id="UP000092498">
    <property type="component" value="Chromosome"/>
</dbReference>
<dbReference type="KEGG" id="cbot:ATE48_05105"/>
<dbReference type="EMBL" id="CP013244">
    <property type="protein sequence ID" value="ANP45334.1"/>
    <property type="molecule type" value="Genomic_DNA"/>
</dbReference>
<sequence>MRVFLIAGLAALAVAACTPAEEEHGALSEGCDARGVAIWNTPADPNASIEAITTGPDCARAVATLIIRNGSGEPIYSETHIPSQVMTLAQASTPAAMQTALQEWVDPASNTTMPTSSALPEWPANADSPQNGEFPFYPAEGASRESYNQVRDANVPLFCYVQGMESLNCLALRDGALESVGLQSFPG</sequence>
<reference evidence="2 3" key="1">
    <citation type="submission" date="2015-11" db="EMBL/GenBank/DDBJ databases">
        <title>Whole-Genome Sequence of Candidatus Oderbacter manganicum from the National Park Lower Oder Valley, Germany.</title>
        <authorList>
            <person name="Braun B."/>
            <person name="Liere K."/>
            <person name="Szewzyk U."/>
        </authorList>
    </citation>
    <scope>NUCLEOTIDE SEQUENCE [LARGE SCALE GENOMIC DNA]</scope>
    <source>
        <strain evidence="2 3">OTSz_A_272</strain>
    </source>
</reference>
<name>A0A1B1AFK8_9PROT</name>
<evidence type="ECO:0008006" key="4">
    <source>
        <dbReference type="Google" id="ProtNLM"/>
    </source>
</evidence>
<dbReference type="InParanoid" id="A0A1B1AFK8"/>
<dbReference type="OrthoDB" id="7679318at2"/>
<evidence type="ECO:0000313" key="2">
    <source>
        <dbReference type="EMBL" id="ANP45334.1"/>
    </source>
</evidence>
<evidence type="ECO:0000256" key="1">
    <source>
        <dbReference type="SAM" id="SignalP"/>
    </source>
</evidence>
<feature type="chain" id="PRO_5008518719" description="Lipoprotein" evidence="1">
    <location>
        <begin position="21"/>
        <end position="187"/>
    </location>
</feature>
<feature type="signal peptide" evidence="1">
    <location>
        <begin position="1"/>
        <end position="20"/>
    </location>
</feature>
<evidence type="ECO:0000313" key="3">
    <source>
        <dbReference type="Proteomes" id="UP000092498"/>
    </source>
</evidence>
<protein>
    <recommendedName>
        <fullName evidence="4">Lipoprotein</fullName>
    </recommendedName>
</protein>
<dbReference type="AlphaFoldDB" id="A0A1B1AFK8"/>
<accession>A0A1B1AFK8</accession>
<dbReference type="RefSeq" id="WP_066768473.1">
    <property type="nucleotide sequence ID" value="NZ_CP013244.1"/>
</dbReference>